<keyword evidence="2" id="KW-1185">Reference proteome</keyword>
<accession>A0A4V6A0J3</accession>
<dbReference type="AlphaFoldDB" id="A0A4V6A0J3"/>
<organism evidence="1 2">
    <name type="scientific">Steinernema carpocapsae</name>
    <name type="common">Entomopathogenic nematode</name>
    <dbReference type="NCBI Taxonomy" id="34508"/>
    <lineage>
        <taxon>Eukaryota</taxon>
        <taxon>Metazoa</taxon>
        <taxon>Ecdysozoa</taxon>
        <taxon>Nematoda</taxon>
        <taxon>Chromadorea</taxon>
        <taxon>Rhabditida</taxon>
        <taxon>Tylenchina</taxon>
        <taxon>Panagrolaimomorpha</taxon>
        <taxon>Strongyloidoidea</taxon>
        <taxon>Steinernematidae</taxon>
        <taxon>Steinernema</taxon>
    </lineage>
</organism>
<dbReference type="Proteomes" id="UP000298663">
    <property type="component" value="Unassembled WGS sequence"/>
</dbReference>
<reference evidence="1 2" key="1">
    <citation type="journal article" date="2015" name="Genome Biol.">
        <title>Comparative genomics of Steinernema reveals deeply conserved gene regulatory networks.</title>
        <authorList>
            <person name="Dillman A.R."/>
            <person name="Macchietto M."/>
            <person name="Porter C.F."/>
            <person name="Rogers A."/>
            <person name="Williams B."/>
            <person name="Antoshechkin I."/>
            <person name="Lee M.M."/>
            <person name="Goodwin Z."/>
            <person name="Lu X."/>
            <person name="Lewis E.E."/>
            <person name="Goodrich-Blair H."/>
            <person name="Stock S.P."/>
            <person name="Adams B.J."/>
            <person name="Sternberg P.W."/>
            <person name="Mortazavi A."/>
        </authorList>
    </citation>
    <scope>NUCLEOTIDE SEQUENCE [LARGE SCALE GENOMIC DNA]</scope>
    <source>
        <strain evidence="1 2">ALL</strain>
    </source>
</reference>
<sequence>MKHGLRIFLDFACSSQPPPASSLNRIERGLTEIKSIFEKPLRTIIEFSKLARFACFPRALDINFCTFLRRLVRPLHSLHREARLKIGIALDDDELRGARIELSLVALPLRPKSIVLARKEGTPARVDWQIHHFRAYPKIDLSVLHETSILE</sequence>
<proteinExistence type="predicted"/>
<comment type="caution">
    <text evidence="1">The sequence shown here is derived from an EMBL/GenBank/DDBJ whole genome shotgun (WGS) entry which is preliminary data.</text>
</comment>
<dbReference type="EMBL" id="AZBU02000006">
    <property type="protein sequence ID" value="TKR71745.1"/>
    <property type="molecule type" value="Genomic_DNA"/>
</dbReference>
<name>A0A4V6A0J3_STECR</name>
<evidence type="ECO:0000313" key="1">
    <source>
        <dbReference type="EMBL" id="TKR71745.1"/>
    </source>
</evidence>
<gene>
    <name evidence="1" type="ORF">L596_019294</name>
</gene>
<reference evidence="1 2" key="2">
    <citation type="journal article" date="2019" name="G3 (Bethesda)">
        <title>Hybrid Assembly of the Genome of the Entomopathogenic Nematode Steinernema carpocapsae Identifies the X-Chromosome.</title>
        <authorList>
            <person name="Serra L."/>
            <person name="Macchietto M."/>
            <person name="Macias-Munoz A."/>
            <person name="McGill C.J."/>
            <person name="Rodriguez I.M."/>
            <person name="Rodriguez B."/>
            <person name="Murad R."/>
            <person name="Mortazavi A."/>
        </authorList>
    </citation>
    <scope>NUCLEOTIDE SEQUENCE [LARGE SCALE GENOMIC DNA]</scope>
    <source>
        <strain evidence="1 2">ALL</strain>
    </source>
</reference>
<evidence type="ECO:0000313" key="2">
    <source>
        <dbReference type="Proteomes" id="UP000298663"/>
    </source>
</evidence>
<protein>
    <submittedName>
        <fullName evidence="1">Uncharacterized protein</fullName>
    </submittedName>
</protein>